<dbReference type="CDD" id="cd00719">
    <property type="entry name" value="GIY-YIG_SF"/>
    <property type="match status" value="1"/>
</dbReference>
<dbReference type="InterPro" id="IPR035901">
    <property type="entry name" value="GIY-YIG_endonuc_sf"/>
</dbReference>
<evidence type="ECO:0000313" key="3">
    <source>
        <dbReference type="Proteomes" id="UP000639973"/>
    </source>
</evidence>
<gene>
    <name evidence="2" type="ORF">GCM10010840_23900</name>
</gene>
<dbReference type="InterPro" id="IPR000305">
    <property type="entry name" value="GIY-YIG_endonuc"/>
</dbReference>
<protein>
    <recommendedName>
        <fullName evidence="1">GIY-YIG domain-containing protein</fullName>
    </recommendedName>
</protein>
<evidence type="ECO:0000313" key="2">
    <source>
        <dbReference type="EMBL" id="GGL85214.1"/>
    </source>
</evidence>
<feature type="domain" description="GIY-YIG" evidence="1">
    <location>
        <begin position="38"/>
        <end position="113"/>
    </location>
</feature>
<dbReference type="EMBL" id="BMOL01000011">
    <property type="protein sequence ID" value="GGL85214.1"/>
    <property type="molecule type" value="Genomic_DNA"/>
</dbReference>
<dbReference type="Proteomes" id="UP000639973">
    <property type="component" value="Unassembled WGS sequence"/>
</dbReference>
<dbReference type="SUPFAM" id="SSF82771">
    <property type="entry name" value="GIY-YIG endonuclease"/>
    <property type="match status" value="1"/>
</dbReference>
<accession>A0ABQ2GCC7</accession>
<reference evidence="3" key="1">
    <citation type="journal article" date="2019" name="Int. J. Syst. Evol. Microbiol.">
        <title>The Global Catalogue of Microorganisms (GCM) 10K type strain sequencing project: providing services to taxonomists for standard genome sequencing and annotation.</title>
        <authorList>
            <consortium name="The Broad Institute Genomics Platform"/>
            <consortium name="The Broad Institute Genome Sequencing Center for Infectious Disease"/>
            <person name="Wu L."/>
            <person name="Ma J."/>
        </authorList>
    </citation>
    <scope>NUCLEOTIDE SEQUENCE [LARGE SCALE GENOMIC DNA]</scope>
    <source>
        <strain evidence="3">JCM 15442</strain>
    </source>
</reference>
<dbReference type="RefSeq" id="WP_188972261.1">
    <property type="nucleotide sequence ID" value="NZ_BMOL01000011.1"/>
</dbReference>
<proteinExistence type="predicted"/>
<organism evidence="2 3">
    <name type="scientific">Deinococcus aerolatus</name>
    <dbReference type="NCBI Taxonomy" id="522487"/>
    <lineage>
        <taxon>Bacteria</taxon>
        <taxon>Thermotogati</taxon>
        <taxon>Deinococcota</taxon>
        <taxon>Deinococci</taxon>
        <taxon>Deinococcales</taxon>
        <taxon>Deinococcaceae</taxon>
        <taxon>Deinococcus</taxon>
    </lineage>
</organism>
<dbReference type="Pfam" id="PF01541">
    <property type="entry name" value="GIY-YIG"/>
    <property type="match status" value="1"/>
</dbReference>
<dbReference type="PROSITE" id="PS50164">
    <property type="entry name" value="GIY_YIG"/>
    <property type="match status" value="1"/>
</dbReference>
<evidence type="ECO:0000259" key="1">
    <source>
        <dbReference type="PROSITE" id="PS50164"/>
    </source>
</evidence>
<name>A0ABQ2GCC7_9DEIO</name>
<comment type="caution">
    <text evidence="2">The sequence shown here is derived from an EMBL/GenBank/DDBJ whole genome shotgun (WGS) entry which is preliminary data.</text>
</comment>
<sequence length="118" mass="13545">MTVYDYVQLHLQLGSLVSESVPHAFDLRRGIPASLPHALNAVYIVESLGGRVAYVGSTRVTTAKRLRQHMRRWKRATRWVRVWVLPVAEHVPEHELRRAEGIVGRSLHPRDNRRLPAV</sequence>
<keyword evidence="3" id="KW-1185">Reference proteome</keyword>